<sequence>MVVPIDKKMPNKTERRSIIITVIPRSTFGIRVLPSFGTSQCFDGVADSDSFEPFHSRSHPRIRSVKEFFLSRSDSRVHSVKESFLSRSHSRVHSVKESFLSRSHSRVRFAKESFISRSHSRVRSRKESFLSRSDSRVGSVKMLIITTVSVYIYERLFHGVCPPKRLSFIVCVWRSFSTRTR</sequence>
<reference evidence="1 2" key="1">
    <citation type="submission" date="2024-08" db="EMBL/GenBank/DDBJ databases">
        <title>Gnathostoma spinigerum genome.</title>
        <authorList>
            <person name="Gonzalez-Bertolin B."/>
            <person name="Monzon S."/>
            <person name="Zaballos A."/>
            <person name="Jimenez P."/>
            <person name="Dekumyoy P."/>
            <person name="Varona S."/>
            <person name="Cuesta I."/>
            <person name="Sumanam S."/>
            <person name="Adisakwattana P."/>
            <person name="Gasser R.B."/>
            <person name="Hernandez-Gonzalez A."/>
            <person name="Young N.D."/>
            <person name="Perteguer M.J."/>
        </authorList>
    </citation>
    <scope>NUCLEOTIDE SEQUENCE [LARGE SCALE GENOMIC DNA]</scope>
    <source>
        <strain evidence="1">AL3</strain>
        <tissue evidence="1">Liver</tissue>
    </source>
</reference>
<keyword evidence="2" id="KW-1185">Reference proteome</keyword>
<dbReference type="AlphaFoldDB" id="A0ABD6EAR2"/>
<evidence type="ECO:0000313" key="1">
    <source>
        <dbReference type="EMBL" id="MFH4973843.1"/>
    </source>
</evidence>
<gene>
    <name evidence="1" type="ORF">AB6A40_000552</name>
</gene>
<dbReference type="Proteomes" id="UP001608902">
    <property type="component" value="Unassembled WGS sequence"/>
</dbReference>
<dbReference type="EMBL" id="JBGFUD010000160">
    <property type="protein sequence ID" value="MFH4973843.1"/>
    <property type="molecule type" value="Genomic_DNA"/>
</dbReference>
<comment type="caution">
    <text evidence="1">The sequence shown here is derived from an EMBL/GenBank/DDBJ whole genome shotgun (WGS) entry which is preliminary data.</text>
</comment>
<accession>A0ABD6EAR2</accession>
<protein>
    <submittedName>
        <fullName evidence="1">Uncharacterized protein</fullName>
    </submittedName>
</protein>
<evidence type="ECO:0000313" key="2">
    <source>
        <dbReference type="Proteomes" id="UP001608902"/>
    </source>
</evidence>
<proteinExistence type="predicted"/>
<organism evidence="1 2">
    <name type="scientific">Gnathostoma spinigerum</name>
    <dbReference type="NCBI Taxonomy" id="75299"/>
    <lineage>
        <taxon>Eukaryota</taxon>
        <taxon>Metazoa</taxon>
        <taxon>Ecdysozoa</taxon>
        <taxon>Nematoda</taxon>
        <taxon>Chromadorea</taxon>
        <taxon>Rhabditida</taxon>
        <taxon>Spirurina</taxon>
        <taxon>Gnathostomatomorpha</taxon>
        <taxon>Gnathostomatoidea</taxon>
        <taxon>Gnathostomatidae</taxon>
        <taxon>Gnathostoma</taxon>
    </lineage>
</organism>
<name>A0ABD6EAR2_9BILA</name>